<evidence type="ECO:0000259" key="1">
    <source>
        <dbReference type="PROSITE" id="PS50181"/>
    </source>
</evidence>
<sequence length="377" mass="43408">MSIAIEKLDHLPENLIVEILSRLPVKDLLQFKSVCKSWCSIISSPAFASKHLKNYYYSNNDTGRSCLLVQFPIPYAEHEVYELLVDETPRVLADEVLAYMPKSNSYVCGPCDGIYYMFHCCRRERALWNPAINEFRPLPTIISRPDLPANLTYENYEVYGFGLDPITRDYKVVVVKGYWNTLNEEDSYLNDPISVLVYSLRTNLWKYCGDLRRPYNLEVNTCYIYVNGCCYWFGSYDSRDEVIISFDLAIDTFKEMDVPDYAQPSSKCLGMYDDSLAFMSLHESEKNFDVWTLKEGRWTKKLSVGPFPDVWRPLGHSMDNKLLLQCHDGGLGLLDPDTQEIKDLAFQHTWCAGAFAYMESLVSIKDKNAEEVEAGNI</sequence>
<dbReference type="AlphaFoldDB" id="A0A803KZU7"/>
<dbReference type="NCBIfam" id="TIGR01640">
    <property type="entry name" value="F_box_assoc_1"/>
    <property type="match status" value="1"/>
</dbReference>
<dbReference type="InterPro" id="IPR011043">
    <property type="entry name" value="Gal_Oxase/kelch_b-propeller"/>
</dbReference>
<dbReference type="Proteomes" id="UP000596660">
    <property type="component" value="Unplaced"/>
</dbReference>
<dbReference type="EnsemblPlants" id="AUR62004557-RA">
    <property type="protein sequence ID" value="AUR62004557-RA:cds"/>
    <property type="gene ID" value="AUR62004557"/>
</dbReference>
<dbReference type="Gene3D" id="2.120.10.80">
    <property type="entry name" value="Kelch-type beta propeller"/>
    <property type="match status" value="1"/>
</dbReference>
<dbReference type="InterPro" id="IPR050796">
    <property type="entry name" value="SCF_F-box_component"/>
</dbReference>
<evidence type="ECO:0000313" key="3">
    <source>
        <dbReference type="Proteomes" id="UP000596660"/>
    </source>
</evidence>
<reference evidence="2" key="2">
    <citation type="submission" date="2021-03" db="UniProtKB">
        <authorList>
            <consortium name="EnsemblPlants"/>
        </authorList>
    </citation>
    <scope>IDENTIFICATION</scope>
</reference>
<protein>
    <recommendedName>
        <fullName evidence="1">F-box domain-containing protein</fullName>
    </recommendedName>
</protein>
<dbReference type="InterPro" id="IPR036047">
    <property type="entry name" value="F-box-like_dom_sf"/>
</dbReference>
<dbReference type="PANTHER" id="PTHR31672:SF13">
    <property type="entry name" value="F-BOX PROTEIN CPR30-LIKE"/>
    <property type="match status" value="1"/>
</dbReference>
<dbReference type="InterPro" id="IPR015915">
    <property type="entry name" value="Kelch-typ_b-propeller"/>
</dbReference>
<accession>A0A803KZU7</accession>
<name>A0A803KZU7_CHEQI</name>
<dbReference type="SUPFAM" id="SSF81383">
    <property type="entry name" value="F-box domain"/>
    <property type="match status" value="1"/>
</dbReference>
<dbReference type="InterPro" id="IPR001810">
    <property type="entry name" value="F-box_dom"/>
</dbReference>
<dbReference type="OMA" id="RMFNIAR"/>
<dbReference type="Gramene" id="AUR62004557-RA">
    <property type="protein sequence ID" value="AUR62004557-RA:cds"/>
    <property type="gene ID" value="AUR62004557"/>
</dbReference>
<evidence type="ECO:0000313" key="2">
    <source>
        <dbReference type="EnsemblPlants" id="AUR62004557-RA:cds"/>
    </source>
</evidence>
<proteinExistence type="predicted"/>
<dbReference type="Pfam" id="PF08268">
    <property type="entry name" value="FBA_3"/>
    <property type="match status" value="1"/>
</dbReference>
<reference evidence="2" key="1">
    <citation type="journal article" date="2017" name="Nature">
        <title>The genome of Chenopodium quinoa.</title>
        <authorList>
            <person name="Jarvis D.E."/>
            <person name="Ho Y.S."/>
            <person name="Lightfoot D.J."/>
            <person name="Schmoeckel S.M."/>
            <person name="Li B."/>
            <person name="Borm T.J.A."/>
            <person name="Ohyanagi H."/>
            <person name="Mineta K."/>
            <person name="Michell C.T."/>
            <person name="Saber N."/>
            <person name="Kharbatia N.M."/>
            <person name="Rupper R.R."/>
            <person name="Sharp A.R."/>
            <person name="Dally N."/>
            <person name="Boughton B.A."/>
            <person name="Woo Y.H."/>
            <person name="Gao G."/>
            <person name="Schijlen E.G.W.M."/>
            <person name="Guo X."/>
            <person name="Momin A.A."/>
            <person name="Negrao S."/>
            <person name="Al-Babili S."/>
            <person name="Gehring C."/>
            <person name="Roessner U."/>
            <person name="Jung C."/>
            <person name="Murphy K."/>
            <person name="Arold S.T."/>
            <person name="Gojobori T."/>
            <person name="van der Linden C.G."/>
            <person name="van Loo E.N."/>
            <person name="Jellen E.N."/>
            <person name="Maughan P.J."/>
            <person name="Tester M."/>
        </authorList>
    </citation>
    <scope>NUCLEOTIDE SEQUENCE [LARGE SCALE GENOMIC DNA]</scope>
    <source>
        <strain evidence="2">cv. PI 614886</strain>
    </source>
</reference>
<dbReference type="CDD" id="cd22157">
    <property type="entry name" value="F-box_AtFBW1-like"/>
    <property type="match status" value="1"/>
</dbReference>
<dbReference type="Pfam" id="PF00646">
    <property type="entry name" value="F-box"/>
    <property type="match status" value="1"/>
</dbReference>
<dbReference type="SUPFAM" id="SSF50965">
    <property type="entry name" value="Galactose oxidase, central domain"/>
    <property type="match status" value="1"/>
</dbReference>
<dbReference type="PANTHER" id="PTHR31672">
    <property type="entry name" value="BNACNNG10540D PROTEIN"/>
    <property type="match status" value="1"/>
</dbReference>
<keyword evidence="3" id="KW-1185">Reference proteome</keyword>
<feature type="domain" description="F-box" evidence="1">
    <location>
        <begin position="5"/>
        <end position="55"/>
    </location>
</feature>
<organism evidence="2 3">
    <name type="scientific">Chenopodium quinoa</name>
    <name type="common">Quinoa</name>
    <dbReference type="NCBI Taxonomy" id="63459"/>
    <lineage>
        <taxon>Eukaryota</taxon>
        <taxon>Viridiplantae</taxon>
        <taxon>Streptophyta</taxon>
        <taxon>Embryophyta</taxon>
        <taxon>Tracheophyta</taxon>
        <taxon>Spermatophyta</taxon>
        <taxon>Magnoliopsida</taxon>
        <taxon>eudicotyledons</taxon>
        <taxon>Gunneridae</taxon>
        <taxon>Pentapetalae</taxon>
        <taxon>Caryophyllales</taxon>
        <taxon>Chenopodiaceae</taxon>
        <taxon>Chenopodioideae</taxon>
        <taxon>Atripliceae</taxon>
        <taxon>Chenopodium</taxon>
    </lineage>
</organism>
<dbReference type="InterPro" id="IPR017451">
    <property type="entry name" value="F-box-assoc_interact_dom"/>
</dbReference>
<dbReference type="SMART" id="SM00256">
    <property type="entry name" value="FBOX"/>
    <property type="match status" value="1"/>
</dbReference>
<dbReference type="Gene3D" id="1.20.1280.50">
    <property type="match status" value="1"/>
</dbReference>
<dbReference type="InterPro" id="IPR013187">
    <property type="entry name" value="F-box-assoc_dom_typ3"/>
</dbReference>
<dbReference type="PROSITE" id="PS50181">
    <property type="entry name" value="FBOX"/>
    <property type="match status" value="1"/>
</dbReference>